<feature type="binding site" evidence="14">
    <location>
        <begin position="239"/>
        <end position="241"/>
    </location>
    <ligand>
        <name>4-CDP-2-C-methyl-D-erythritol 2-phosphate</name>
        <dbReference type="ChEBI" id="CHEBI:57919"/>
    </ligand>
</feature>
<keyword evidence="12 14" id="KW-0456">Lyase</keyword>
<dbReference type="EC" id="2.7.7.60" evidence="14"/>
<name>A0A3D8P4K3_9THEO</name>
<keyword evidence="9 14" id="KW-0548">Nucleotidyltransferase</keyword>
<feature type="region of interest" description="2-C-methyl-D-erythritol 4-phosphate cytidylyltransferase" evidence="14">
    <location>
        <begin position="1"/>
        <end position="233"/>
    </location>
</feature>
<feature type="site" description="Positions MEP for the nucleophilic attack" evidence="14">
    <location>
        <position position="155"/>
    </location>
</feature>
<evidence type="ECO:0000256" key="11">
    <source>
        <dbReference type="ARBA" id="ARBA00023229"/>
    </source>
</evidence>
<accession>A0A3D8P4K3</accession>
<feature type="binding site" evidence="14">
    <location>
        <begin position="363"/>
        <end position="366"/>
    </location>
    <ligand>
        <name>4-CDP-2-C-methyl-D-erythritol 2-phosphate</name>
        <dbReference type="ChEBI" id="CHEBI:57919"/>
    </ligand>
</feature>
<comment type="catalytic activity">
    <reaction evidence="2 14">
        <text>2-C-methyl-D-erythritol 4-phosphate + CTP + H(+) = 4-CDP-2-C-methyl-D-erythritol + diphosphate</text>
        <dbReference type="Rhea" id="RHEA:13429"/>
        <dbReference type="ChEBI" id="CHEBI:15378"/>
        <dbReference type="ChEBI" id="CHEBI:33019"/>
        <dbReference type="ChEBI" id="CHEBI:37563"/>
        <dbReference type="ChEBI" id="CHEBI:57823"/>
        <dbReference type="ChEBI" id="CHEBI:58262"/>
        <dbReference type="EC" id="2.7.7.60"/>
    </reaction>
</comment>
<evidence type="ECO:0000256" key="3">
    <source>
        <dbReference type="ARBA" id="ARBA00001968"/>
    </source>
</evidence>
<comment type="similarity">
    <text evidence="6">Belongs to the IspF family.</text>
</comment>
<dbReference type="SUPFAM" id="SSF53448">
    <property type="entry name" value="Nucleotide-diphospho-sugar transferases"/>
    <property type="match status" value="1"/>
</dbReference>
<evidence type="ECO:0000256" key="1">
    <source>
        <dbReference type="ARBA" id="ARBA00000200"/>
    </source>
</evidence>
<keyword evidence="17" id="KW-1185">Reference proteome</keyword>
<comment type="function">
    <text evidence="14">Bifunctional enzyme that catalyzes the formation of 4-diphosphocytidyl-2-C-methyl-D-erythritol from CTP and 2-C-methyl-D-erythritol 4-phosphate (MEP) (IspD), and catalyzes the conversion of 4-diphosphocytidyl-2-C-methyl-D-erythritol 2-phosphate (CDP-ME2P) to 2-C-methyl-D-erythritol 2,4-cyclodiphosphate (ME-CPP) with a corresponding release of cytidine 5-monophosphate (CMP) (IspF).</text>
</comment>
<evidence type="ECO:0000256" key="7">
    <source>
        <dbReference type="ARBA" id="ARBA00009789"/>
    </source>
</evidence>
<evidence type="ECO:0000256" key="14">
    <source>
        <dbReference type="HAMAP-Rule" id="MF_01520"/>
    </source>
</evidence>
<dbReference type="CDD" id="cd02516">
    <property type="entry name" value="CDP-ME_synthetase"/>
    <property type="match status" value="1"/>
</dbReference>
<dbReference type="HAMAP" id="MF_00107">
    <property type="entry name" value="IspF"/>
    <property type="match status" value="1"/>
</dbReference>
<dbReference type="GO" id="GO:0016114">
    <property type="term" value="P:terpenoid biosynthetic process"/>
    <property type="evidence" value="ECO:0007669"/>
    <property type="project" value="InterPro"/>
</dbReference>
<evidence type="ECO:0000256" key="4">
    <source>
        <dbReference type="ARBA" id="ARBA00004709"/>
    </source>
</evidence>
<feature type="binding site" evidence="14">
    <location>
        <position position="241"/>
    </location>
    <ligand>
        <name>a divalent metal cation</name>
        <dbReference type="ChEBI" id="CHEBI:60240"/>
    </ligand>
</feature>
<feature type="site" description="Positions MEP for the nucleophilic attack" evidence="14">
    <location>
        <position position="211"/>
    </location>
</feature>
<evidence type="ECO:0000313" key="16">
    <source>
        <dbReference type="EMBL" id="RDV82300.1"/>
    </source>
</evidence>
<dbReference type="InterPro" id="IPR020555">
    <property type="entry name" value="MECDP_synthase_CS"/>
</dbReference>
<comment type="pathway">
    <text evidence="5 14">Isoprenoid biosynthesis; isopentenyl diphosphate biosynthesis via DXP pathway; isopentenyl diphosphate from 1-deoxy-D-xylulose 5-phosphate: step 2/6.</text>
</comment>
<dbReference type="PANTHER" id="PTHR32125:SF4">
    <property type="entry name" value="2-C-METHYL-D-ERYTHRITOL 4-PHOSPHATE CYTIDYLYLTRANSFERASE, CHLOROPLASTIC"/>
    <property type="match status" value="1"/>
</dbReference>
<feature type="region of interest" description="2-C-methyl-D-erythritol 2,4-cyclodiphosphate synthase" evidence="14">
    <location>
        <begin position="233"/>
        <end position="388"/>
    </location>
</feature>
<feature type="site" description="Transition state stabilizer" evidence="14">
    <location>
        <position position="25"/>
    </location>
</feature>
<keyword evidence="11 14" id="KW-0414">Isoprene biosynthesis</keyword>
<dbReference type="EMBL" id="QSLN01000011">
    <property type="protein sequence ID" value="RDV82300.1"/>
    <property type="molecule type" value="Genomic_DNA"/>
</dbReference>
<dbReference type="PROSITE" id="PS01295">
    <property type="entry name" value="ISPD"/>
    <property type="match status" value="1"/>
</dbReference>
<gene>
    <name evidence="16" type="primary">ispD</name>
    <name evidence="14" type="synonym">ispDF</name>
    <name evidence="16" type="ORF">DXX99_07750</name>
</gene>
<dbReference type="Gene3D" id="3.30.1330.50">
    <property type="entry name" value="2-C-methyl-D-erythritol 2,4-cyclodiphosphate synthase"/>
    <property type="match status" value="1"/>
</dbReference>
<evidence type="ECO:0000256" key="13">
    <source>
        <dbReference type="ARBA" id="ARBA00023268"/>
    </source>
</evidence>
<keyword evidence="8 14" id="KW-0808">Transferase</keyword>
<dbReference type="AlphaFoldDB" id="A0A3D8P4K3"/>
<comment type="similarity">
    <text evidence="7">Belongs to the IspD/TarI cytidylyltransferase family. IspD subfamily.</text>
</comment>
<dbReference type="InterPro" id="IPR034683">
    <property type="entry name" value="IspD/TarI"/>
</dbReference>
<feature type="binding site" evidence="14">
    <location>
        <begin position="287"/>
        <end position="289"/>
    </location>
    <ligand>
        <name>4-CDP-2-C-methyl-D-erythritol 2-phosphate</name>
        <dbReference type="ChEBI" id="CHEBI:57919"/>
    </ligand>
</feature>
<feature type="site" description="Transition state stabilizer" evidence="14">
    <location>
        <position position="18"/>
    </location>
</feature>
<feature type="binding site" evidence="14">
    <location>
        <begin position="265"/>
        <end position="266"/>
    </location>
    <ligand>
        <name>4-CDP-2-C-methyl-D-erythritol 2-phosphate</name>
        <dbReference type="ChEBI" id="CHEBI:57919"/>
    </ligand>
</feature>
<dbReference type="OrthoDB" id="9806837at2"/>
<evidence type="ECO:0000259" key="15">
    <source>
        <dbReference type="Pfam" id="PF02542"/>
    </source>
</evidence>
<feature type="binding site" evidence="14">
    <location>
        <position position="239"/>
    </location>
    <ligand>
        <name>a divalent metal cation</name>
        <dbReference type="ChEBI" id="CHEBI:60240"/>
    </ligand>
</feature>
<dbReference type="HAMAP" id="MF_00108">
    <property type="entry name" value="IspD"/>
    <property type="match status" value="1"/>
</dbReference>
<comment type="pathway">
    <text evidence="4 14">Isoprenoid biosynthesis; isopentenyl diphosphate biosynthesis via DXP pathway; isopentenyl diphosphate from 1-deoxy-D-xylulose 5-phosphate: step 4/6.</text>
</comment>
<dbReference type="SUPFAM" id="SSF69765">
    <property type="entry name" value="IpsF-like"/>
    <property type="match status" value="1"/>
</dbReference>
<dbReference type="Gene3D" id="3.90.550.10">
    <property type="entry name" value="Spore Coat Polysaccharide Biosynthesis Protein SpsA, Chain A"/>
    <property type="match status" value="1"/>
</dbReference>
<dbReference type="GO" id="GO:0050518">
    <property type="term" value="F:2-C-methyl-D-erythritol 4-phosphate cytidylyltransferase activity"/>
    <property type="evidence" value="ECO:0007669"/>
    <property type="project" value="UniProtKB-UniRule"/>
</dbReference>
<dbReference type="InterPro" id="IPR001228">
    <property type="entry name" value="IspD"/>
</dbReference>
<organism evidence="16 17">
    <name type="scientific">Ammonifex thiophilus</name>
    <dbReference type="NCBI Taxonomy" id="444093"/>
    <lineage>
        <taxon>Bacteria</taxon>
        <taxon>Bacillati</taxon>
        <taxon>Bacillota</taxon>
        <taxon>Clostridia</taxon>
        <taxon>Thermoanaerobacterales</taxon>
        <taxon>Thermoanaerobacteraceae</taxon>
        <taxon>Ammonifex</taxon>
    </lineage>
</organism>
<dbReference type="Proteomes" id="UP000256329">
    <property type="component" value="Unassembled WGS sequence"/>
</dbReference>
<dbReference type="GO" id="GO:0019288">
    <property type="term" value="P:isopentenyl diphosphate biosynthetic process, methylerythritol 4-phosphate pathway"/>
    <property type="evidence" value="ECO:0007669"/>
    <property type="project" value="UniProtKB-UniRule"/>
</dbReference>
<comment type="catalytic activity">
    <reaction evidence="1 14">
        <text>4-CDP-2-C-methyl-D-erythritol 2-phosphate = 2-C-methyl-D-erythritol 2,4-cyclic diphosphate + CMP</text>
        <dbReference type="Rhea" id="RHEA:23864"/>
        <dbReference type="ChEBI" id="CHEBI:57919"/>
        <dbReference type="ChEBI" id="CHEBI:58483"/>
        <dbReference type="ChEBI" id="CHEBI:60377"/>
        <dbReference type="EC" id="4.6.1.12"/>
    </reaction>
</comment>
<keyword evidence="10 14" id="KW-0479">Metal-binding</keyword>
<dbReference type="RefSeq" id="WP_115792926.1">
    <property type="nucleotide sequence ID" value="NZ_QSLN01000011.1"/>
</dbReference>
<dbReference type="FunFam" id="3.30.1330.50:FF:000003">
    <property type="entry name" value="2-C-methyl-D-erythritol 2,4-cyclodiphosphate synthase"/>
    <property type="match status" value="1"/>
</dbReference>
<evidence type="ECO:0000313" key="17">
    <source>
        <dbReference type="Proteomes" id="UP000256329"/>
    </source>
</evidence>
<dbReference type="CDD" id="cd00554">
    <property type="entry name" value="MECDP_synthase"/>
    <property type="match status" value="1"/>
</dbReference>
<comment type="similarity">
    <text evidence="14">In the C-terminal section; belongs to the IspF family.</text>
</comment>
<feature type="binding site" evidence="14">
    <location>
        <position position="273"/>
    </location>
    <ligand>
        <name>a divalent metal cation</name>
        <dbReference type="ChEBI" id="CHEBI:60240"/>
    </ligand>
</feature>
<dbReference type="InterPro" id="IPR029044">
    <property type="entry name" value="Nucleotide-diphossugar_trans"/>
</dbReference>
<comment type="cofactor">
    <cofactor evidence="3 14">
        <name>a divalent metal cation</name>
        <dbReference type="ChEBI" id="CHEBI:60240"/>
    </cofactor>
</comment>
<feature type="site" description="Transition state stabilizer" evidence="14">
    <location>
        <position position="265"/>
    </location>
</feature>
<feature type="site" description="Transition state stabilizer" evidence="14">
    <location>
        <position position="364"/>
    </location>
</feature>
<dbReference type="NCBIfam" id="TIGR00151">
    <property type="entry name" value="ispF"/>
    <property type="match status" value="1"/>
</dbReference>
<feature type="binding site" evidence="14">
    <location>
        <position position="373"/>
    </location>
    <ligand>
        <name>4-CDP-2-C-methyl-D-erythritol 2-phosphate</name>
        <dbReference type="ChEBI" id="CHEBI:57919"/>
    </ligand>
</feature>
<dbReference type="InterPro" id="IPR026596">
    <property type="entry name" value="IspD/F"/>
</dbReference>
<dbReference type="GO" id="GO:0008685">
    <property type="term" value="F:2-C-methyl-D-erythritol 2,4-cyclodiphosphate synthase activity"/>
    <property type="evidence" value="ECO:0007669"/>
    <property type="project" value="UniProtKB-UniRule"/>
</dbReference>
<evidence type="ECO:0000256" key="2">
    <source>
        <dbReference type="ARBA" id="ARBA00001282"/>
    </source>
</evidence>
<dbReference type="PANTHER" id="PTHR32125">
    <property type="entry name" value="2-C-METHYL-D-ERYTHRITOL 4-PHOSPHATE CYTIDYLYLTRANSFERASE, CHLOROPLASTIC"/>
    <property type="match status" value="1"/>
</dbReference>
<reference evidence="16 17" key="1">
    <citation type="submission" date="2018-08" db="EMBL/GenBank/DDBJ databases">
        <title>Form III RuBisCO-mediated autotrophy in Thermodesulfobium bacteria.</title>
        <authorList>
            <person name="Toshchakov S.V."/>
            <person name="Kublanov I.V."/>
            <person name="Frolov E."/>
            <person name="Bonch-Osmolovskaya E.A."/>
            <person name="Tourova T.P."/>
            <person name="Chernych N.A."/>
            <person name="Lebedinsky A.V."/>
        </authorList>
    </citation>
    <scope>NUCLEOTIDE SEQUENCE [LARGE SCALE GENOMIC DNA]</scope>
    <source>
        <strain evidence="16 17">SR</strain>
    </source>
</reference>
<dbReference type="InterPro" id="IPR018294">
    <property type="entry name" value="ISPD_synthase_CS"/>
</dbReference>
<comment type="caution">
    <text evidence="14">Lacks conserved residue(s) required for the propagation of feature annotation.</text>
</comment>
<dbReference type="EC" id="4.6.1.12" evidence="14"/>
<feature type="domain" description="2-C-methyl-D-erythritol 2,4-cyclodiphosphate synthase" evidence="15">
    <location>
        <begin position="232"/>
        <end position="385"/>
    </location>
</feature>
<dbReference type="InterPro" id="IPR003526">
    <property type="entry name" value="MECDP_synthase"/>
</dbReference>
<dbReference type="InterPro" id="IPR050088">
    <property type="entry name" value="IspD/TarI_cytidylyltransf_bact"/>
</dbReference>
<evidence type="ECO:0000256" key="10">
    <source>
        <dbReference type="ARBA" id="ARBA00022723"/>
    </source>
</evidence>
<evidence type="ECO:0000256" key="12">
    <source>
        <dbReference type="ARBA" id="ARBA00023239"/>
    </source>
</evidence>
<keyword evidence="13 14" id="KW-0511">Multifunctional enzyme</keyword>
<sequence>MPLVEAGVVVVAAGQSRRMGEGPKKQFRRLLNLPVFAWSLEVCEKVDLIREVVLVVPPGEEDFCLELVKGRYSKLKAVVPGGEHRQDSVFAGLLHLSPLPVVVVHDGARPLVTPALMEEVIRTAAEWGGSVAAVPARDTVKRVDAEGRVVETLPREEIYLAQTPQAFRYELLLQAHRRAKEENYYATDDAALVEREGVKVKVVPGSYTNLKITTPEDLELARALVGGNDPGLRIGIGYDVHPLVEGRPLILGGVQIEAPLGLAGHSDADVLCHALMDALLGAVGKEDIGHFFPPSDPAYWGARSLDLLARVCMWVKEAGFRVVNVDTVVLAERPRLAPYVPAIKANLARVLEVSESRVGVKATTTEGLGFVGRGEGMAAHAVVLLALV</sequence>
<evidence type="ECO:0000256" key="6">
    <source>
        <dbReference type="ARBA" id="ARBA00008480"/>
    </source>
</evidence>
<dbReference type="PROSITE" id="PS01350">
    <property type="entry name" value="ISPF"/>
    <property type="match status" value="1"/>
</dbReference>
<dbReference type="FunFam" id="3.90.550.10:FF:000003">
    <property type="entry name" value="2-C-methyl-D-erythritol 4-phosphate cytidylyltransferase"/>
    <property type="match status" value="1"/>
</dbReference>
<evidence type="ECO:0000256" key="9">
    <source>
        <dbReference type="ARBA" id="ARBA00022695"/>
    </source>
</evidence>
<comment type="similarity">
    <text evidence="14">In the N-terminal section; belongs to the IspD/TarI cytidylyltransferase family. IspD subfamily.</text>
</comment>
<proteinExistence type="inferred from homology"/>
<dbReference type="Pfam" id="PF02542">
    <property type="entry name" value="YgbB"/>
    <property type="match status" value="1"/>
</dbReference>
<protein>
    <recommendedName>
        <fullName evidence="14">Bifunctional enzyme IspD/IspF</fullName>
    </recommendedName>
    <domain>
        <recommendedName>
            <fullName evidence="14">2-C-methyl-D-erythritol 4-phosphate cytidylyltransferase</fullName>
            <ecNumber evidence="14">2.7.7.60</ecNumber>
        </recommendedName>
        <alternativeName>
            <fullName evidence="14">4-diphosphocytidyl-2C-methyl-D-erythritol synthase</fullName>
        </alternativeName>
        <alternativeName>
            <fullName evidence="14">MEP cytidylyltransferase</fullName>
            <shortName evidence="14">MCT</shortName>
        </alternativeName>
    </domain>
    <domain>
        <recommendedName>
            <fullName evidence="14">2-C-methyl-D-erythritol 2,4-cyclodiphosphate synthase</fullName>
            <shortName evidence="14">MECDP-synthase</shortName>
            <shortName evidence="14">MECPP-synthase</shortName>
            <shortName evidence="14">MECPS</shortName>
            <ecNumber evidence="14">4.6.1.12</ecNumber>
        </recommendedName>
    </domain>
</protein>
<comment type="caution">
    <text evidence="16">The sequence shown here is derived from an EMBL/GenBank/DDBJ whole genome shotgun (WGS) entry which is preliminary data.</text>
</comment>
<dbReference type="HAMAP" id="MF_01520">
    <property type="entry name" value="IspDF"/>
    <property type="match status" value="1"/>
</dbReference>
<dbReference type="NCBIfam" id="TIGR00453">
    <property type="entry name" value="ispD"/>
    <property type="match status" value="1"/>
</dbReference>
<evidence type="ECO:0000256" key="8">
    <source>
        <dbReference type="ARBA" id="ARBA00022679"/>
    </source>
</evidence>
<evidence type="ECO:0000256" key="5">
    <source>
        <dbReference type="ARBA" id="ARBA00004787"/>
    </source>
</evidence>
<dbReference type="UniPathway" id="UPA00056">
    <property type="reaction ID" value="UER00093"/>
</dbReference>
<dbReference type="GO" id="GO:0046872">
    <property type="term" value="F:metal ion binding"/>
    <property type="evidence" value="ECO:0007669"/>
    <property type="project" value="UniProtKB-KW"/>
</dbReference>
<dbReference type="Pfam" id="PF01128">
    <property type="entry name" value="IspD"/>
    <property type="match status" value="1"/>
</dbReference>
<feature type="binding site" evidence="14">
    <location>
        <position position="370"/>
    </location>
    <ligand>
        <name>4-CDP-2-C-methyl-D-erythritol 2-phosphate</name>
        <dbReference type="ChEBI" id="CHEBI:57919"/>
    </ligand>
</feature>
<dbReference type="InterPro" id="IPR036571">
    <property type="entry name" value="MECDP_synthase_sf"/>
</dbReference>